<feature type="coiled-coil region" evidence="4">
    <location>
        <begin position="228"/>
        <end position="255"/>
    </location>
</feature>
<dbReference type="AlphaFoldDB" id="A0A098EE11"/>
<dbReference type="InterPro" id="IPR027363">
    <property type="entry name" value="M1Pi_N"/>
</dbReference>
<dbReference type="GO" id="GO:0005851">
    <property type="term" value="C:eukaryotic translation initiation factor 2B complex"/>
    <property type="evidence" value="ECO:0007669"/>
    <property type="project" value="TreeGrafter"/>
</dbReference>
<keyword evidence="3" id="KW-0648">Protein biosynthesis</keyword>
<dbReference type="PANTHER" id="PTHR45860">
    <property type="entry name" value="TRANSLATION INITIATION FACTOR EIF-2B SUBUNIT ALPHA"/>
    <property type="match status" value="1"/>
</dbReference>
<dbReference type="GO" id="GO:0005085">
    <property type="term" value="F:guanyl-nucleotide exchange factor activity"/>
    <property type="evidence" value="ECO:0007669"/>
    <property type="project" value="TreeGrafter"/>
</dbReference>
<dbReference type="PANTHER" id="PTHR45860:SF1">
    <property type="entry name" value="TRANSLATION INITIATION FACTOR EIF-2B SUBUNIT ALPHA"/>
    <property type="match status" value="1"/>
</dbReference>
<dbReference type="InterPro" id="IPR051501">
    <property type="entry name" value="eIF2B_alpha/beta/delta"/>
</dbReference>
<accession>A0A098EE11</accession>
<dbReference type="Gene3D" id="1.20.120.420">
    <property type="entry name" value="translation initiation factor eif-2b, domain 1"/>
    <property type="match status" value="1"/>
</dbReference>
<gene>
    <name evidence="5" type="ORF">MSIBF_A3560004</name>
</gene>
<dbReference type="InterPro" id="IPR000649">
    <property type="entry name" value="IF-2B-related"/>
</dbReference>
<comment type="similarity">
    <text evidence="1">Belongs to the eIF-2B alpha/beta/delta subunits family.</text>
</comment>
<keyword evidence="4" id="KW-0175">Coiled coil</keyword>
<proteinExistence type="inferred from homology"/>
<dbReference type="InterPro" id="IPR042529">
    <property type="entry name" value="IF_2B-like_C"/>
</dbReference>
<sequence>MLPEEVVRKIKNFEIQGSEINRYAIESFKNFCKEHDSVKDIEEAKEMLCSAKKSDAVMQNCLNFVMQNLKNSKENLNEVADKSIAQFLEYKNNAEKEIFKVDFIPQDAKILIHCYSRTVIEMLKNARNRGKNFTVINTETRPNFTGRMTSKEISKYGIKNIHITDSAVAHFIRDVDFILIGCDAIDEYGILNKIGTLNIVIIAKFYNKPVYVAVSGVKFYRADKLKNIKEMRRNREVWDKENEEKKENAQNLDKVEIENIAYDFIDKDLISKVISEFGILNFDETIEKFKEVKFCR</sequence>
<dbReference type="EMBL" id="CCXY01000286">
    <property type="protein sequence ID" value="CEG13265.1"/>
    <property type="molecule type" value="Genomic_DNA"/>
</dbReference>
<evidence type="ECO:0000313" key="5">
    <source>
        <dbReference type="EMBL" id="CEG13265.1"/>
    </source>
</evidence>
<protein>
    <submittedName>
        <fullName evidence="5">Putative translation initiation factor eIF-2B subunit 2</fullName>
    </submittedName>
</protein>
<evidence type="ECO:0000256" key="1">
    <source>
        <dbReference type="ARBA" id="ARBA00007251"/>
    </source>
</evidence>
<dbReference type="Gene3D" id="3.40.50.10470">
    <property type="entry name" value="Translation initiation factor eif-2b, domain 2"/>
    <property type="match status" value="1"/>
</dbReference>
<dbReference type="SUPFAM" id="SSF100950">
    <property type="entry name" value="NagB/RpiA/CoA transferase-like"/>
    <property type="match status" value="1"/>
</dbReference>
<keyword evidence="2 5" id="KW-0396">Initiation factor</keyword>
<evidence type="ECO:0000256" key="4">
    <source>
        <dbReference type="SAM" id="Coils"/>
    </source>
</evidence>
<reference evidence="5" key="1">
    <citation type="submission" date="2014-09" db="EMBL/GenBank/DDBJ databases">
        <authorList>
            <person name="Probst J Alexander"/>
        </authorList>
    </citation>
    <scope>NUCLEOTIDE SEQUENCE</scope>
</reference>
<dbReference type="GO" id="GO:0003743">
    <property type="term" value="F:translation initiation factor activity"/>
    <property type="evidence" value="ECO:0007669"/>
    <property type="project" value="UniProtKB-KW"/>
</dbReference>
<dbReference type="Pfam" id="PF01008">
    <property type="entry name" value="IF-2B"/>
    <property type="match status" value="1"/>
</dbReference>
<dbReference type="InterPro" id="IPR037171">
    <property type="entry name" value="NagB/RpiA_transferase-like"/>
</dbReference>
<organism evidence="5">
    <name type="scientific">groundwater metagenome</name>
    <dbReference type="NCBI Taxonomy" id="717931"/>
    <lineage>
        <taxon>unclassified sequences</taxon>
        <taxon>metagenomes</taxon>
        <taxon>ecological metagenomes</taxon>
    </lineage>
</organism>
<evidence type="ECO:0000256" key="2">
    <source>
        <dbReference type="ARBA" id="ARBA00022540"/>
    </source>
</evidence>
<evidence type="ECO:0000256" key="3">
    <source>
        <dbReference type="ARBA" id="ARBA00022917"/>
    </source>
</evidence>
<name>A0A098EE11_9ZZZZ</name>